<protein>
    <recommendedName>
        <fullName evidence="4">Gliding motility lipoprotein GldD</fullName>
    </recommendedName>
</protein>
<dbReference type="Proteomes" id="UP000181790">
    <property type="component" value="Unassembled WGS sequence"/>
</dbReference>
<dbReference type="EMBL" id="MORL01000020">
    <property type="protein sequence ID" value="OIN56619.1"/>
    <property type="molecule type" value="Genomic_DNA"/>
</dbReference>
<evidence type="ECO:0008006" key="4">
    <source>
        <dbReference type="Google" id="ProtNLM"/>
    </source>
</evidence>
<evidence type="ECO:0000313" key="2">
    <source>
        <dbReference type="EMBL" id="OIN56619.1"/>
    </source>
</evidence>
<feature type="chain" id="PRO_5010287936" description="Gliding motility lipoprotein GldD" evidence="1">
    <location>
        <begin position="23"/>
        <end position="193"/>
    </location>
</feature>
<sequence>MKRGVLFLLMSCVAVLSCQTDAPVAPSITTGPKRDWVTIDLNIDYTIQFPPAAYQGKGYSLRSAGSFGDSPTRINRTDQQTVLSAAFCNPNAYPCLLMQYDQTLPSPAPASLPYLNAKGETKALNNTIAFTNAGKQIGLLYYASDPNTSLRPYTGHLYLRASASGQFQYAGLASFSEATKDELFDILSTLSPK</sequence>
<dbReference type="AlphaFoldDB" id="A0A1S2VD54"/>
<reference evidence="2 3" key="1">
    <citation type="submission" date="2016-10" db="EMBL/GenBank/DDBJ databases">
        <title>Arsenicibacter rosenii gen. nov., sp. nov., an efficient arsenic-methylating bacterium isolated from an arsenic-contaminated paddy soil.</title>
        <authorList>
            <person name="Huang K."/>
        </authorList>
    </citation>
    <scope>NUCLEOTIDE SEQUENCE [LARGE SCALE GENOMIC DNA]</scope>
    <source>
        <strain evidence="2 3">SM-1</strain>
    </source>
</reference>
<feature type="signal peptide" evidence="1">
    <location>
        <begin position="1"/>
        <end position="22"/>
    </location>
</feature>
<dbReference type="RefSeq" id="WP_071505691.1">
    <property type="nucleotide sequence ID" value="NZ_MORL01000020.1"/>
</dbReference>
<keyword evidence="3" id="KW-1185">Reference proteome</keyword>
<dbReference type="PROSITE" id="PS51257">
    <property type="entry name" value="PROKAR_LIPOPROTEIN"/>
    <property type="match status" value="1"/>
</dbReference>
<evidence type="ECO:0000256" key="1">
    <source>
        <dbReference type="SAM" id="SignalP"/>
    </source>
</evidence>
<accession>A0A1S2VD54</accession>
<keyword evidence="1" id="KW-0732">Signal</keyword>
<gene>
    <name evidence="2" type="ORF">BLX24_23600</name>
</gene>
<evidence type="ECO:0000313" key="3">
    <source>
        <dbReference type="Proteomes" id="UP000181790"/>
    </source>
</evidence>
<proteinExistence type="predicted"/>
<organism evidence="2 3">
    <name type="scientific">Arsenicibacter rosenii</name>
    <dbReference type="NCBI Taxonomy" id="1750698"/>
    <lineage>
        <taxon>Bacteria</taxon>
        <taxon>Pseudomonadati</taxon>
        <taxon>Bacteroidota</taxon>
        <taxon>Cytophagia</taxon>
        <taxon>Cytophagales</taxon>
        <taxon>Spirosomataceae</taxon>
        <taxon>Arsenicibacter</taxon>
    </lineage>
</organism>
<comment type="caution">
    <text evidence="2">The sequence shown here is derived from an EMBL/GenBank/DDBJ whole genome shotgun (WGS) entry which is preliminary data.</text>
</comment>
<name>A0A1S2VD54_9BACT</name>